<dbReference type="EMBL" id="JASCZI010151193">
    <property type="protein sequence ID" value="MED6170765.1"/>
    <property type="molecule type" value="Genomic_DNA"/>
</dbReference>
<reference evidence="2 3" key="1">
    <citation type="journal article" date="2023" name="Plants (Basel)">
        <title>Bridging the Gap: Combining Genomics and Transcriptomics Approaches to Understand Stylosanthes scabra, an Orphan Legume from the Brazilian Caatinga.</title>
        <authorList>
            <person name="Ferreira-Neto J.R.C."/>
            <person name="da Silva M.D."/>
            <person name="Binneck E."/>
            <person name="de Melo N.F."/>
            <person name="da Silva R.H."/>
            <person name="de Melo A.L.T.M."/>
            <person name="Pandolfi V."/>
            <person name="Bustamante F.O."/>
            <person name="Brasileiro-Vidal A.C."/>
            <person name="Benko-Iseppon A.M."/>
        </authorList>
    </citation>
    <scope>NUCLEOTIDE SEQUENCE [LARGE SCALE GENOMIC DNA]</scope>
    <source>
        <tissue evidence="2">Leaves</tissue>
    </source>
</reference>
<feature type="region of interest" description="Disordered" evidence="1">
    <location>
        <begin position="147"/>
        <end position="235"/>
    </location>
</feature>
<sequence length="235" mass="26617">MLRVGAFLDNVPGVRDVLRTGSTGRFVLGPRHSTIGSGVIYYEYEEREKFEDFDMKADAELGTFKIRCYYFGDESFVHPQIHFIVLGLIPTVRLVLLDVQHYIILRKNVVNSTSISSSSTEETSSSHRREASKALRKFKSWEITPPSEGWMCEGNEEEKEIGGMKPSVKKEETSEEDSKEEEDSEEEIPASSSLSMDIDATEDYLHFTDDLEQHPEYSSLRSSQASVPDSPEESD</sequence>
<evidence type="ECO:0000313" key="2">
    <source>
        <dbReference type="EMBL" id="MED6170765.1"/>
    </source>
</evidence>
<comment type="caution">
    <text evidence="2">The sequence shown here is derived from an EMBL/GenBank/DDBJ whole genome shotgun (WGS) entry which is preliminary data.</text>
</comment>
<organism evidence="2 3">
    <name type="scientific">Stylosanthes scabra</name>
    <dbReference type="NCBI Taxonomy" id="79078"/>
    <lineage>
        <taxon>Eukaryota</taxon>
        <taxon>Viridiplantae</taxon>
        <taxon>Streptophyta</taxon>
        <taxon>Embryophyta</taxon>
        <taxon>Tracheophyta</taxon>
        <taxon>Spermatophyta</taxon>
        <taxon>Magnoliopsida</taxon>
        <taxon>eudicotyledons</taxon>
        <taxon>Gunneridae</taxon>
        <taxon>Pentapetalae</taxon>
        <taxon>rosids</taxon>
        <taxon>fabids</taxon>
        <taxon>Fabales</taxon>
        <taxon>Fabaceae</taxon>
        <taxon>Papilionoideae</taxon>
        <taxon>50 kb inversion clade</taxon>
        <taxon>dalbergioids sensu lato</taxon>
        <taxon>Dalbergieae</taxon>
        <taxon>Pterocarpus clade</taxon>
        <taxon>Stylosanthes</taxon>
    </lineage>
</organism>
<dbReference type="Proteomes" id="UP001341840">
    <property type="component" value="Unassembled WGS sequence"/>
</dbReference>
<accession>A0ABU6VEB2</accession>
<proteinExistence type="predicted"/>
<protein>
    <submittedName>
        <fullName evidence="2">Uncharacterized protein</fullName>
    </submittedName>
</protein>
<evidence type="ECO:0000256" key="1">
    <source>
        <dbReference type="SAM" id="MobiDB-lite"/>
    </source>
</evidence>
<name>A0ABU6VEB2_9FABA</name>
<gene>
    <name evidence="2" type="ORF">PIB30_034244</name>
</gene>
<feature type="compositionally biased region" description="Basic and acidic residues" evidence="1">
    <location>
        <begin position="203"/>
        <end position="215"/>
    </location>
</feature>
<keyword evidence="3" id="KW-1185">Reference proteome</keyword>
<evidence type="ECO:0000313" key="3">
    <source>
        <dbReference type="Proteomes" id="UP001341840"/>
    </source>
</evidence>
<feature type="compositionally biased region" description="Acidic residues" evidence="1">
    <location>
        <begin position="173"/>
        <end position="188"/>
    </location>
</feature>